<organism evidence="2 3">
    <name type="scientific">Caenorhabditis angaria</name>
    <dbReference type="NCBI Taxonomy" id="860376"/>
    <lineage>
        <taxon>Eukaryota</taxon>
        <taxon>Metazoa</taxon>
        <taxon>Ecdysozoa</taxon>
        <taxon>Nematoda</taxon>
        <taxon>Chromadorea</taxon>
        <taxon>Rhabditida</taxon>
        <taxon>Rhabditina</taxon>
        <taxon>Rhabditomorpha</taxon>
        <taxon>Rhabditoidea</taxon>
        <taxon>Rhabditidae</taxon>
        <taxon>Peloderinae</taxon>
        <taxon>Caenorhabditis</taxon>
    </lineage>
</organism>
<evidence type="ECO:0000313" key="3">
    <source>
        <dbReference type="Proteomes" id="UP001152747"/>
    </source>
</evidence>
<dbReference type="Proteomes" id="UP001152747">
    <property type="component" value="Unassembled WGS sequence"/>
</dbReference>
<reference evidence="2" key="1">
    <citation type="submission" date="2022-11" db="EMBL/GenBank/DDBJ databases">
        <authorList>
            <person name="Kikuchi T."/>
        </authorList>
    </citation>
    <scope>NUCLEOTIDE SEQUENCE</scope>
    <source>
        <strain evidence="2">PS1010</strain>
    </source>
</reference>
<evidence type="ECO:0000256" key="1">
    <source>
        <dbReference type="SAM" id="MobiDB-lite"/>
    </source>
</evidence>
<comment type="caution">
    <text evidence="2">The sequence shown here is derived from an EMBL/GenBank/DDBJ whole genome shotgun (WGS) entry which is preliminary data.</text>
</comment>
<proteinExistence type="predicted"/>
<feature type="compositionally biased region" description="Low complexity" evidence="1">
    <location>
        <begin position="597"/>
        <end position="609"/>
    </location>
</feature>
<feature type="region of interest" description="Disordered" evidence="1">
    <location>
        <begin position="546"/>
        <end position="635"/>
    </location>
</feature>
<accession>A0A9P1I745</accession>
<dbReference type="OrthoDB" id="5830648at2759"/>
<protein>
    <submittedName>
        <fullName evidence="2">Uncharacterized protein</fullName>
    </submittedName>
</protein>
<sequence length="635" mass="69865">MDTVRVHKEIEGVKTYYFAPLLKYILENEQKLIESEDVNQFAAFILGLTNNFPQANDFQSILIPENPSNDELIAAIDTFWSFGNDYLGTARILGDRLVANGGNHDVYTCRLNAQDGAGFAADLANIVRKTVIGKVKGSQLLKFLQSIIMAESASDRFSAFSDLCVADFDWDAYVFLKLFSSGTADKDEEIKLVRDNIIAKFEGKHGGLVNLWLNGRSVDPKVELARNLTKSIPEIIEKVLPVIVEQILPLVAREDDVALNELAPLSSQLFYIIVRAILAGERDLVKDIHSKIPEAIRRVMFPGLVRTIVKTSITFVSYFVQLFVPIPGNALRFSEMEHAGLYKILDEPWKRDALLKILFDYKAAVSRDVFGFAVDFGSERSQILLAFDFIIEVVQNYGGELDFLWMDFNIKSTIIKTLKGETASTVSAKDNLSKIITALEKKPHHPCDPTPSSLNYTRDEIEKIHAEKSVSTSVILNGIQEPQLVIDNGGKGDLAGFKSSENANVGKDEVDLAAQRIQEVSINETPAFIPSTPEPAKVEQKLFVETSPAPPEPTASASSQTFGSGDHGEPPKPTTKFLSGGFDNPQSRGSFGQAPPQQNQRGGYQNFGGQRQGGYGSGDRQGFGSARGGYRGGRS</sequence>
<feature type="compositionally biased region" description="Gly residues" evidence="1">
    <location>
        <begin position="610"/>
        <end position="635"/>
    </location>
</feature>
<keyword evidence="3" id="KW-1185">Reference proteome</keyword>
<name>A0A9P1I745_9PELO</name>
<dbReference type="AlphaFoldDB" id="A0A9P1I745"/>
<gene>
    <name evidence="2" type="ORF">CAMP_LOCUS1908</name>
</gene>
<evidence type="ECO:0000313" key="2">
    <source>
        <dbReference type="EMBL" id="CAI5439271.1"/>
    </source>
</evidence>
<dbReference type="EMBL" id="CANHGI010000001">
    <property type="protein sequence ID" value="CAI5439271.1"/>
    <property type="molecule type" value="Genomic_DNA"/>
</dbReference>